<accession>A0A4R3MNP7</accession>
<dbReference type="InterPro" id="IPR045584">
    <property type="entry name" value="Pilin-like"/>
</dbReference>
<evidence type="ECO:0000313" key="3">
    <source>
        <dbReference type="Proteomes" id="UP000294902"/>
    </source>
</evidence>
<dbReference type="Gene3D" id="3.30.700.10">
    <property type="entry name" value="Glycoprotein, Type 4 Pilin"/>
    <property type="match status" value="1"/>
</dbReference>
<proteinExistence type="predicted"/>
<gene>
    <name evidence="2" type="ORF">EDC18_101191</name>
</gene>
<name>A0A4R3MNP7_9FIRM</name>
<dbReference type="NCBIfam" id="TIGR02532">
    <property type="entry name" value="IV_pilin_GFxxxE"/>
    <property type="match status" value="1"/>
</dbReference>
<dbReference type="AlphaFoldDB" id="A0A4R3MNP7"/>
<feature type="transmembrane region" description="Helical" evidence="1">
    <location>
        <begin position="12"/>
        <end position="34"/>
    </location>
</feature>
<protein>
    <submittedName>
        <fullName evidence="2">Type IV pilus assembly protein PilA</fullName>
    </submittedName>
</protein>
<dbReference type="RefSeq" id="WP_132249338.1">
    <property type="nucleotide sequence ID" value="NZ_SMAL01000001.1"/>
</dbReference>
<reference evidence="2 3" key="1">
    <citation type="submission" date="2019-03" db="EMBL/GenBank/DDBJ databases">
        <title>Genomic Encyclopedia of Type Strains, Phase IV (KMG-IV): sequencing the most valuable type-strain genomes for metagenomic binning, comparative biology and taxonomic classification.</title>
        <authorList>
            <person name="Goeker M."/>
        </authorList>
    </citation>
    <scope>NUCLEOTIDE SEQUENCE [LARGE SCALE GENOMIC DNA]</scope>
    <source>
        <strain evidence="2 3">DSM 24629</strain>
    </source>
</reference>
<organism evidence="2 3">
    <name type="scientific">Natranaerovirga pectinivora</name>
    <dbReference type="NCBI Taxonomy" id="682400"/>
    <lineage>
        <taxon>Bacteria</taxon>
        <taxon>Bacillati</taxon>
        <taxon>Bacillota</taxon>
        <taxon>Clostridia</taxon>
        <taxon>Lachnospirales</taxon>
        <taxon>Natranaerovirgaceae</taxon>
        <taxon>Natranaerovirga</taxon>
    </lineage>
</organism>
<keyword evidence="1" id="KW-0472">Membrane</keyword>
<dbReference type="InterPro" id="IPR012902">
    <property type="entry name" value="N_methyl_site"/>
</dbReference>
<evidence type="ECO:0000313" key="2">
    <source>
        <dbReference type="EMBL" id="TCT16895.1"/>
    </source>
</evidence>
<dbReference type="EMBL" id="SMAL01000001">
    <property type="protein sequence ID" value="TCT16895.1"/>
    <property type="molecule type" value="Genomic_DNA"/>
</dbReference>
<keyword evidence="1" id="KW-1133">Transmembrane helix</keyword>
<dbReference type="Pfam" id="PF07963">
    <property type="entry name" value="N_methyl"/>
    <property type="match status" value="1"/>
</dbReference>
<dbReference type="Proteomes" id="UP000294902">
    <property type="component" value="Unassembled WGS sequence"/>
</dbReference>
<evidence type="ECO:0000256" key="1">
    <source>
        <dbReference type="SAM" id="Phobius"/>
    </source>
</evidence>
<keyword evidence="3" id="KW-1185">Reference proteome</keyword>
<dbReference type="PANTHER" id="PTHR30093">
    <property type="entry name" value="GENERAL SECRETION PATHWAY PROTEIN G"/>
    <property type="match status" value="1"/>
</dbReference>
<sequence>MKNIKKFFKNQKGFSLVELIIVIAILAVIAGIAAPNLIGYVQRSRVSADESNATLIANAILVELADRGGNTYSTGGDANSTVEFRQYTPAEANANPDRTLINDAIGNLQNVPTQKVATGNFYIKIENGKVSVYRGSDTTSLKVYPN</sequence>
<dbReference type="PROSITE" id="PS00409">
    <property type="entry name" value="PROKAR_NTER_METHYL"/>
    <property type="match status" value="1"/>
</dbReference>
<keyword evidence="1" id="KW-0812">Transmembrane</keyword>
<comment type="caution">
    <text evidence="2">The sequence shown here is derived from an EMBL/GenBank/DDBJ whole genome shotgun (WGS) entry which is preliminary data.</text>
</comment>
<dbReference type="SUPFAM" id="SSF54523">
    <property type="entry name" value="Pili subunits"/>
    <property type="match status" value="1"/>
</dbReference>